<feature type="non-terminal residue" evidence="1">
    <location>
        <position position="117"/>
    </location>
</feature>
<accession>A0ACA9T0R5</accession>
<protein>
    <submittedName>
        <fullName evidence="1">32445_t:CDS:1</fullName>
    </submittedName>
</protein>
<comment type="caution">
    <text evidence="1">The sequence shown here is derived from an EMBL/GenBank/DDBJ whole genome shotgun (WGS) entry which is preliminary data.</text>
</comment>
<gene>
    <name evidence="1" type="ORF">RPERSI_LOCUS36559</name>
</gene>
<evidence type="ECO:0000313" key="1">
    <source>
        <dbReference type="EMBL" id="CAG8851429.1"/>
    </source>
</evidence>
<feature type="non-terminal residue" evidence="1">
    <location>
        <position position="1"/>
    </location>
</feature>
<proteinExistence type="predicted"/>
<evidence type="ECO:0000313" key="2">
    <source>
        <dbReference type="Proteomes" id="UP000789920"/>
    </source>
</evidence>
<dbReference type="Proteomes" id="UP000789920">
    <property type="component" value="Unassembled WGS sequence"/>
</dbReference>
<organism evidence="1 2">
    <name type="scientific">Racocetra persica</name>
    <dbReference type="NCBI Taxonomy" id="160502"/>
    <lineage>
        <taxon>Eukaryota</taxon>
        <taxon>Fungi</taxon>
        <taxon>Fungi incertae sedis</taxon>
        <taxon>Mucoromycota</taxon>
        <taxon>Glomeromycotina</taxon>
        <taxon>Glomeromycetes</taxon>
        <taxon>Diversisporales</taxon>
        <taxon>Gigasporaceae</taxon>
        <taxon>Racocetra</taxon>
    </lineage>
</organism>
<dbReference type="EMBL" id="CAJVQC010176125">
    <property type="protein sequence ID" value="CAG8851429.1"/>
    <property type="molecule type" value="Genomic_DNA"/>
</dbReference>
<sequence>YEAFTGFNQSDPNPLDPNRDVFQVYRWVRTDNPVNFTQQQIKQLHEARVQDDLQLTELIESVLKNPPEETPNITSTMWKTSNAILNTTSFVFQVPDSIHFIVNALSTKSSFMALAFK</sequence>
<reference evidence="1" key="1">
    <citation type="submission" date="2021-06" db="EMBL/GenBank/DDBJ databases">
        <authorList>
            <person name="Kallberg Y."/>
            <person name="Tangrot J."/>
            <person name="Rosling A."/>
        </authorList>
    </citation>
    <scope>NUCLEOTIDE SEQUENCE</scope>
    <source>
        <strain evidence="1">MA461A</strain>
    </source>
</reference>
<keyword evidence="2" id="KW-1185">Reference proteome</keyword>
<name>A0ACA9T0R5_9GLOM</name>